<name>A0A165Z1S2_PSEFL</name>
<evidence type="ECO:0000313" key="2">
    <source>
        <dbReference type="Proteomes" id="UP000076083"/>
    </source>
</evidence>
<proteinExistence type="predicted"/>
<dbReference type="AlphaFoldDB" id="A0A165Z1S2"/>
<sequence length="319" mass="36145">MLYLNYYDEFIFLVTFHSPTEKLAFLDLYEANLFPFLSISESPRDTFDYKINLRQNTSDFKADLSDWSETVFFTPLTDNAISDFGTGFVKHSSDTSRTIYNPNSGTLFSIDKNTIEVLYRNNSSFTKDFQRLLKQLIVTEIERQGGAILHASAVSFGDYGFCFVGEKGQGKTTSLLQSLQIPDVGYLTNDRLPIIPSGEGFKALGWFEEIRLVIPGSTKKEVVRVTDYVDPSRIQKKPVYLKKIILPTRIQNDSSPAEIVASQMLSPIDPQRPKWLGFSAPQNFPLASLLEKVSTACIHWSYSDLEGLTRQIEKEILNV</sequence>
<accession>A0A165Z1S2</accession>
<organism evidence="1 2">
    <name type="scientific">Pseudomonas fluorescens</name>
    <dbReference type="NCBI Taxonomy" id="294"/>
    <lineage>
        <taxon>Bacteria</taxon>
        <taxon>Pseudomonadati</taxon>
        <taxon>Pseudomonadota</taxon>
        <taxon>Gammaproteobacteria</taxon>
        <taxon>Pseudomonadales</taxon>
        <taxon>Pseudomonadaceae</taxon>
        <taxon>Pseudomonas</taxon>
    </lineage>
</organism>
<protein>
    <submittedName>
        <fullName evidence="1">Uncharacterized protein</fullName>
    </submittedName>
</protein>
<dbReference type="EMBL" id="CP015225">
    <property type="protein sequence ID" value="AMZ70953.1"/>
    <property type="molecule type" value="Genomic_DNA"/>
</dbReference>
<gene>
    <name evidence="1" type="ORF">TK06_07500</name>
</gene>
<dbReference type="RefSeq" id="WP_063321532.1">
    <property type="nucleotide sequence ID" value="NZ_CP015225.1"/>
</dbReference>
<reference evidence="1 2" key="2">
    <citation type="journal article" date="2018" name="Nature">
        <title>Mutant phenotypes for thousands of bacterial genes of unknown function.</title>
        <authorList>
            <person name="Price M.N."/>
            <person name="Wetmore K.M."/>
            <person name="Waters R.J."/>
            <person name="Callaghan M."/>
            <person name="Ray J."/>
            <person name="Liu H."/>
            <person name="Kuehl J.V."/>
            <person name="Melnyk R.A."/>
            <person name="Lamson J.S."/>
            <person name="Suh Y."/>
            <person name="Carlson H.K."/>
            <person name="Esquivel Z."/>
            <person name="Sadeeshkumar H."/>
            <person name="Chakraborty R."/>
            <person name="Zane G.M."/>
            <person name="Rubin B.E."/>
            <person name="Wall J.D."/>
            <person name="Visel A."/>
            <person name="Bristow J."/>
            <person name="Blow M.J."/>
            <person name="Arkin A.P."/>
            <person name="Deutschbauer A.M."/>
        </authorList>
    </citation>
    <scope>NUCLEOTIDE SEQUENCE [LARGE SCALE GENOMIC DNA]</scope>
    <source>
        <strain evidence="1 2">FW300-N2E2</strain>
    </source>
</reference>
<dbReference type="Proteomes" id="UP000076083">
    <property type="component" value="Chromosome"/>
</dbReference>
<evidence type="ECO:0000313" key="1">
    <source>
        <dbReference type="EMBL" id="AMZ70953.1"/>
    </source>
</evidence>
<reference evidence="2" key="1">
    <citation type="submission" date="2016-04" db="EMBL/GenBank/DDBJ databases">
        <authorList>
            <person name="Ray J."/>
            <person name="Price M."/>
            <person name="Deutschbauer A."/>
        </authorList>
    </citation>
    <scope>NUCLEOTIDE SEQUENCE [LARGE SCALE GENOMIC DNA]</scope>
    <source>
        <strain evidence="2">FW300-N2E2</strain>
    </source>
</reference>